<dbReference type="InterPro" id="IPR014710">
    <property type="entry name" value="RmlC-like_jellyroll"/>
</dbReference>
<reference evidence="3" key="1">
    <citation type="journal article" date="2013" name="Ind. Biotechnol.">
        <title>Comparative genomics analysis of Trichoderma reesei strains.</title>
        <authorList>
            <person name="Koike H."/>
            <person name="Aerts A."/>
            <person name="LaButti K."/>
            <person name="Grigoriev I.V."/>
            <person name="Baker S.E."/>
        </authorList>
    </citation>
    <scope>NUCLEOTIDE SEQUENCE [LARGE SCALE GENOMIC DNA]</scope>
    <source>
        <strain evidence="3">ATCC 56765 / BCRC 32924 / NRRL 11460 / Rut C-30</strain>
    </source>
</reference>
<proteinExistence type="predicted"/>
<dbReference type="InterPro" id="IPR011051">
    <property type="entry name" value="RmlC_Cupin_sf"/>
</dbReference>
<sequence length="112" mass="12597">MEQFEFHDPTTRSAWQQTTPGIEELVLNEDKSTGRKTLLQRWQPGAANPDSSPFVHTFIEEVYIVEGDLTDKTLGQTFYKGMYAYRNPGMEHGPWTSEGGCLMFVTCSGSGK</sequence>
<dbReference type="Pfam" id="PF12973">
    <property type="entry name" value="Cupin_7"/>
    <property type="match status" value="1"/>
</dbReference>
<protein>
    <recommendedName>
        <fullName evidence="1">ChrR-like cupin domain-containing protein</fullName>
    </recommendedName>
</protein>
<dbReference type="HOGENOM" id="CLU_146491_2_0_1"/>
<dbReference type="KEGG" id="trr:M419DRAFT_86633"/>
<feature type="domain" description="ChrR-like cupin" evidence="1">
    <location>
        <begin position="10"/>
        <end position="106"/>
    </location>
</feature>
<dbReference type="OrthoDB" id="9970537at2759"/>
<organism evidence="2 3">
    <name type="scientific">Hypocrea jecorina (strain ATCC 56765 / BCRC 32924 / NRRL 11460 / Rut C-30)</name>
    <name type="common">Trichoderma reesei</name>
    <dbReference type="NCBI Taxonomy" id="1344414"/>
    <lineage>
        <taxon>Eukaryota</taxon>
        <taxon>Fungi</taxon>
        <taxon>Dikarya</taxon>
        <taxon>Ascomycota</taxon>
        <taxon>Pezizomycotina</taxon>
        <taxon>Sordariomycetes</taxon>
        <taxon>Hypocreomycetidae</taxon>
        <taxon>Hypocreales</taxon>
        <taxon>Hypocreaceae</taxon>
        <taxon>Trichoderma</taxon>
    </lineage>
</organism>
<dbReference type="AlphaFoldDB" id="A0A024S510"/>
<name>A0A024S510_HYPJR</name>
<evidence type="ECO:0000259" key="1">
    <source>
        <dbReference type="Pfam" id="PF12973"/>
    </source>
</evidence>
<dbReference type="InterPro" id="IPR025979">
    <property type="entry name" value="ChrR-like_cupin_dom"/>
</dbReference>
<dbReference type="SUPFAM" id="SSF51182">
    <property type="entry name" value="RmlC-like cupins"/>
    <property type="match status" value="1"/>
</dbReference>
<accession>A0A024S510</accession>
<dbReference type="EMBL" id="KI911157">
    <property type="protein sequence ID" value="ETR99296.1"/>
    <property type="molecule type" value="Genomic_DNA"/>
</dbReference>
<dbReference type="Gene3D" id="2.60.120.10">
    <property type="entry name" value="Jelly Rolls"/>
    <property type="match status" value="1"/>
</dbReference>
<evidence type="ECO:0000313" key="2">
    <source>
        <dbReference type="EMBL" id="ETR99296.1"/>
    </source>
</evidence>
<gene>
    <name evidence="2" type="ORF">M419DRAFT_86633</name>
</gene>
<dbReference type="Proteomes" id="UP000024376">
    <property type="component" value="Unassembled WGS sequence"/>
</dbReference>
<evidence type="ECO:0000313" key="3">
    <source>
        <dbReference type="Proteomes" id="UP000024376"/>
    </source>
</evidence>